<dbReference type="SMR" id="A0A2K1YKY0"/>
<reference evidence="10 11" key="1">
    <citation type="journal article" date="2006" name="Science">
        <title>The genome of black cottonwood, Populus trichocarpa (Torr. &amp; Gray).</title>
        <authorList>
            <person name="Tuskan G.A."/>
            <person name="Difazio S."/>
            <person name="Jansson S."/>
            <person name="Bohlmann J."/>
            <person name="Grigoriev I."/>
            <person name="Hellsten U."/>
            <person name="Putnam N."/>
            <person name="Ralph S."/>
            <person name="Rombauts S."/>
            <person name="Salamov A."/>
            <person name="Schein J."/>
            <person name="Sterck L."/>
            <person name="Aerts A."/>
            <person name="Bhalerao R.R."/>
            <person name="Bhalerao R.P."/>
            <person name="Blaudez D."/>
            <person name="Boerjan W."/>
            <person name="Brun A."/>
            <person name="Brunner A."/>
            <person name="Busov V."/>
            <person name="Campbell M."/>
            <person name="Carlson J."/>
            <person name="Chalot M."/>
            <person name="Chapman J."/>
            <person name="Chen G.L."/>
            <person name="Cooper D."/>
            <person name="Coutinho P.M."/>
            <person name="Couturier J."/>
            <person name="Covert S."/>
            <person name="Cronk Q."/>
            <person name="Cunningham R."/>
            <person name="Davis J."/>
            <person name="Degroeve S."/>
            <person name="Dejardin A."/>
            <person name="Depamphilis C."/>
            <person name="Detter J."/>
            <person name="Dirks B."/>
            <person name="Dubchak I."/>
            <person name="Duplessis S."/>
            <person name="Ehlting J."/>
            <person name="Ellis B."/>
            <person name="Gendler K."/>
            <person name="Goodstein D."/>
            <person name="Gribskov M."/>
            <person name="Grimwood J."/>
            <person name="Groover A."/>
            <person name="Gunter L."/>
            <person name="Hamberger B."/>
            <person name="Heinze B."/>
            <person name="Helariutta Y."/>
            <person name="Henrissat B."/>
            <person name="Holligan D."/>
            <person name="Holt R."/>
            <person name="Huang W."/>
            <person name="Islam-Faridi N."/>
            <person name="Jones S."/>
            <person name="Jones-Rhoades M."/>
            <person name="Jorgensen R."/>
            <person name="Joshi C."/>
            <person name="Kangasjarvi J."/>
            <person name="Karlsson J."/>
            <person name="Kelleher C."/>
            <person name="Kirkpatrick R."/>
            <person name="Kirst M."/>
            <person name="Kohler A."/>
            <person name="Kalluri U."/>
            <person name="Larimer F."/>
            <person name="Leebens-Mack J."/>
            <person name="Leple J.C."/>
            <person name="Locascio P."/>
            <person name="Lou Y."/>
            <person name="Lucas S."/>
            <person name="Martin F."/>
            <person name="Montanini B."/>
            <person name="Napoli C."/>
            <person name="Nelson D.R."/>
            <person name="Nelson C."/>
            <person name="Nieminen K."/>
            <person name="Nilsson O."/>
            <person name="Pereda V."/>
            <person name="Peter G."/>
            <person name="Philippe R."/>
            <person name="Pilate G."/>
            <person name="Poliakov A."/>
            <person name="Razumovskaya J."/>
            <person name="Richardson P."/>
            <person name="Rinaldi C."/>
            <person name="Ritland K."/>
            <person name="Rouze P."/>
            <person name="Ryaboy D."/>
            <person name="Schmutz J."/>
            <person name="Schrader J."/>
            <person name="Segerman B."/>
            <person name="Shin H."/>
            <person name="Siddiqui A."/>
            <person name="Sterky F."/>
            <person name="Terry A."/>
            <person name="Tsai C.J."/>
            <person name="Uberbacher E."/>
            <person name="Unneberg P."/>
            <person name="Vahala J."/>
            <person name="Wall K."/>
            <person name="Wessler S."/>
            <person name="Yang G."/>
            <person name="Yin T."/>
            <person name="Douglas C."/>
            <person name="Marra M."/>
            <person name="Sandberg G."/>
            <person name="Van de Peer Y."/>
            <person name="Rokhsar D."/>
        </authorList>
    </citation>
    <scope>NUCLEOTIDE SEQUENCE [LARGE SCALE GENOMIC DNA]</scope>
    <source>
        <strain evidence="11">cv. Nisqually</strain>
    </source>
</reference>
<dbReference type="InterPro" id="IPR016169">
    <property type="entry name" value="FAD-bd_PCMH_sub2"/>
</dbReference>
<feature type="chain" id="PRO_5014335277" description="FAD-binding PCMH-type domain-containing protein" evidence="8">
    <location>
        <begin position="25"/>
        <end position="530"/>
    </location>
</feature>
<dbReference type="OMA" id="LYWANFP"/>
<dbReference type="EMBL" id="CM009300">
    <property type="protein sequence ID" value="PNT13682.1"/>
    <property type="molecule type" value="Genomic_DNA"/>
</dbReference>
<evidence type="ECO:0000313" key="11">
    <source>
        <dbReference type="Proteomes" id="UP000006729"/>
    </source>
</evidence>
<name>A0A2K1YKY0_POPTR</name>
<dbReference type="OrthoDB" id="407275at2759"/>
<dbReference type="Gene3D" id="3.30.465.10">
    <property type="match status" value="1"/>
</dbReference>
<dbReference type="Gene3D" id="3.40.462.20">
    <property type="match status" value="1"/>
</dbReference>
<dbReference type="InterPro" id="IPR012951">
    <property type="entry name" value="BBE"/>
</dbReference>
<sequence>MKASMSLRLLVCSLLLVLVPLATSDTSLDRFLKCLPSHSDSSYPVSRATYRITNSSFEPTLRAYAKASRFLTSTTPKPLAIIAATHESHVQATVICAKSNGLQIRIRSGGHDYEGLSYVSNVPFVILDTFNLRSIDIDVAGKTAWIQSGATTGELYYNIANKSNVLAFPAGVCLTLGAGGHFSGGGYGPLMRKHGLSIDNIVDAKIVDVNGKILDRKSMGEDLFWAIRGGGGASFGVILSWKINLVDVPPKVTTFTVSKTLEQGATDVVYRWQEVASKLDKELFIRVMPRVVDGSSGSNKTVTVSFIGLFLGPSCKLLPLMKNSFPELGLQQKDCNEMSWVESTLYWFGLPNGTSIETLLNRPTRASFFKRKSDYVKRAIPKKGLEKIWQTMIKVERVWMQWNPYGGRMDEIPATATAFPHRAGNLFKIQYSVDWSDQEGIEAANHHIDLITQLYDTMTPYASSNPREAFLNYRDVDIGSNPGNQTSFEKAKVYGSKLFKNNFIRLVKVKSRVDPDDFFKYEQSIPASLK</sequence>
<dbReference type="GO" id="GO:1901696">
    <property type="term" value="P:cannabinoid biosynthetic process"/>
    <property type="evidence" value="ECO:0007669"/>
    <property type="project" value="UniProtKB-ARBA"/>
</dbReference>
<proteinExistence type="inferred from homology"/>
<keyword evidence="6" id="KW-1015">Disulfide bond</keyword>
<evidence type="ECO:0000256" key="3">
    <source>
        <dbReference type="ARBA" id="ARBA00022630"/>
    </source>
</evidence>
<dbReference type="SUPFAM" id="SSF56176">
    <property type="entry name" value="FAD-binding/transporter-associated domain-like"/>
    <property type="match status" value="1"/>
</dbReference>
<evidence type="ECO:0000256" key="4">
    <source>
        <dbReference type="ARBA" id="ARBA00022729"/>
    </source>
</evidence>
<dbReference type="InterPro" id="IPR016167">
    <property type="entry name" value="FAD-bd_PCMH_sub1"/>
</dbReference>
<dbReference type="PANTHER" id="PTHR32448">
    <property type="entry name" value="OS08G0158400 PROTEIN"/>
    <property type="match status" value="1"/>
</dbReference>
<evidence type="ECO:0000256" key="2">
    <source>
        <dbReference type="ARBA" id="ARBA00005466"/>
    </source>
</evidence>
<keyword evidence="11" id="KW-1185">Reference proteome</keyword>
<dbReference type="GO" id="GO:0016491">
    <property type="term" value="F:oxidoreductase activity"/>
    <property type="evidence" value="ECO:0007669"/>
    <property type="project" value="InterPro"/>
</dbReference>
<evidence type="ECO:0000256" key="8">
    <source>
        <dbReference type="SAM" id="SignalP"/>
    </source>
</evidence>
<keyword evidence="5" id="KW-0274">FAD</keyword>
<evidence type="ECO:0000256" key="7">
    <source>
        <dbReference type="ARBA" id="ARBA00023180"/>
    </source>
</evidence>
<comment type="cofactor">
    <cofactor evidence="1">
        <name>FAD</name>
        <dbReference type="ChEBI" id="CHEBI:57692"/>
    </cofactor>
</comment>
<dbReference type="FunCoup" id="A0A2K1YKY0">
    <property type="interactions" value="73"/>
</dbReference>
<feature type="domain" description="FAD-binding PCMH-type" evidence="9">
    <location>
        <begin position="74"/>
        <end position="248"/>
    </location>
</feature>
<evidence type="ECO:0000256" key="1">
    <source>
        <dbReference type="ARBA" id="ARBA00001974"/>
    </source>
</evidence>
<evidence type="ECO:0000256" key="6">
    <source>
        <dbReference type="ARBA" id="ARBA00023157"/>
    </source>
</evidence>
<keyword evidence="3" id="KW-0285">Flavoprotein</keyword>
<organism evidence="10 11">
    <name type="scientific">Populus trichocarpa</name>
    <name type="common">Western balsam poplar</name>
    <name type="synonym">Populus balsamifera subsp. trichocarpa</name>
    <dbReference type="NCBI Taxonomy" id="3694"/>
    <lineage>
        <taxon>Eukaryota</taxon>
        <taxon>Viridiplantae</taxon>
        <taxon>Streptophyta</taxon>
        <taxon>Embryophyta</taxon>
        <taxon>Tracheophyta</taxon>
        <taxon>Spermatophyta</taxon>
        <taxon>Magnoliopsida</taxon>
        <taxon>eudicotyledons</taxon>
        <taxon>Gunneridae</taxon>
        <taxon>Pentapetalae</taxon>
        <taxon>rosids</taxon>
        <taxon>fabids</taxon>
        <taxon>Malpighiales</taxon>
        <taxon>Salicaceae</taxon>
        <taxon>Saliceae</taxon>
        <taxon>Populus</taxon>
    </lineage>
</organism>
<dbReference type="Pfam" id="PF01565">
    <property type="entry name" value="FAD_binding_4"/>
    <property type="match status" value="1"/>
</dbReference>
<gene>
    <name evidence="10" type="ORF">POPTR_011G156000</name>
</gene>
<dbReference type="InterPro" id="IPR016166">
    <property type="entry name" value="FAD-bd_PCMH"/>
</dbReference>
<dbReference type="InterPro" id="IPR036318">
    <property type="entry name" value="FAD-bd_PCMH-like_sf"/>
</dbReference>
<accession>A0A2K1YKY0</accession>
<keyword evidence="7" id="KW-0325">Glycoprotein</keyword>
<dbReference type="FunFam" id="3.30.43.10:FF:000004">
    <property type="entry name" value="Berberine bridge enzyme-like 15"/>
    <property type="match status" value="1"/>
</dbReference>
<protein>
    <recommendedName>
        <fullName evidence="9">FAD-binding PCMH-type domain-containing protein</fullName>
    </recommendedName>
</protein>
<dbReference type="AlphaFoldDB" id="A0A2K1YKY0"/>
<feature type="signal peptide" evidence="8">
    <location>
        <begin position="1"/>
        <end position="24"/>
    </location>
</feature>
<dbReference type="STRING" id="3694.A0A2K1YKY0"/>
<evidence type="ECO:0000259" key="9">
    <source>
        <dbReference type="PROSITE" id="PS51387"/>
    </source>
</evidence>
<evidence type="ECO:0000313" key="10">
    <source>
        <dbReference type="EMBL" id="PNT13682.1"/>
    </source>
</evidence>
<dbReference type="Gene3D" id="3.30.43.10">
    <property type="entry name" value="Uridine Diphospho-n-acetylenolpyruvylglucosamine Reductase, domain 2"/>
    <property type="match status" value="1"/>
</dbReference>
<dbReference type="Gramene" id="Potri.011G156000.1.v4.1">
    <property type="protein sequence ID" value="Potri.011G156000.1.v4.1"/>
    <property type="gene ID" value="Potri.011G156000.v4.1"/>
</dbReference>
<comment type="similarity">
    <text evidence="2">Belongs to the oxygen-dependent FAD-linked oxidoreductase family.</text>
</comment>
<dbReference type="PROSITE" id="PS51387">
    <property type="entry name" value="FAD_PCMH"/>
    <property type="match status" value="1"/>
</dbReference>
<dbReference type="Pfam" id="PF08031">
    <property type="entry name" value="BBE"/>
    <property type="match status" value="1"/>
</dbReference>
<dbReference type="Proteomes" id="UP000006729">
    <property type="component" value="Chromosome 11"/>
</dbReference>
<dbReference type="GO" id="GO:0071949">
    <property type="term" value="F:FAD binding"/>
    <property type="evidence" value="ECO:0007669"/>
    <property type="project" value="InterPro"/>
</dbReference>
<dbReference type="InterPro" id="IPR006094">
    <property type="entry name" value="Oxid_FAD_bind_N"/>
</dbReference>
<dbReference type="InParanoid" id="A0A2K1YKY0"/>
<keyword evidence="4 8" id="KW-0732">Signal</keyword>
<evidence type="ECO:0000256" key="5">
    <source>
        <dbReference type="ARBA" id="ARBA00022827"/>
    </source>
</evidence>